<evidence type="ECO:0008006" key="5">
    <source>
        <dbReference type="Google" id="ProtNLM"/>
    </source>
</evidence>
<feature type="transmembrane region" description="Helical" evidence="2">
    <location>
        <begin position="29"/>
        <end position="47"/>
    </location>
</feature>
<keyword evidence="2" id="KW-0812">Transmembrane</keyword>
<gene>
    <name evidence="3" type="ORF">D641_0109525</name>
</gene>
<keyword evidence="2" id="KW-0472">Membrane</keyword>
<evidence type="ECO:0000256" key="1">
    <source>
        <dbReference type="SAM" id="MobiDB-lite"/>
    </source>
</evidence>
<organism evidence="3 4">
    <name type="scientific">Brachybacterium muris UCD-AY4</name>
    <dbReference type="NCBI Taxonomy" id="1249481"/>
    <lineage>
        <taxon>Bacteria</taxon>
        <taxon>Bacillati</taxon>
        <taxon>Actinomycetota</taxon>
        <taxon>Actinomycetes</taxon>
        <taxon>Micrococcales</taxon>
        <taxon>Dermabacteraceae</taxon>
        <taxon>Brachybacterium</taxon>
    </lineage>
</organism>
<dbReference type="AlphaFoldDB" id="A0A022KTI5"/>
<sequence length="157" mass="16164">MRPTSGSDAAGPARSRGEPTGRRTGRRRIALALAGIVTIALGLGIRAGVDAGWAGPAGDVLYATLMYLAIAFVLPRTGRWQVAAVALSVCWAIELFQTTGIPAQLAQVFPPVRLLLGTTFVPLDLLSYAIGVGLAVVADAVVVRAVTGAAFPRRGSA</sequence>
<reference evidence="3 4" key="1">
    <citation type="journal article" date="2013" name="Genome Announc.">
        <title>Draft genome sequence of an Actinobacterium, Brachybacterium muris strain UCD-AY4.</title>
        <authorList>
            <person name="Lo J.R."/>
            <person name="Lang J.M."/>
            <person name="Darling A.E."/>
            <person name="Eisen J.A."/>
            <person name="Coil D.A."/>
        </authorList>
    </citation>
    <scope>NUCLEOTIDE SEQUENCE [LARGE SCALE GENOMIC DNA]</scope>
    <source>
        <strain evidence="3 4">UCD-AY4</strain>
    </source>
</reference>
<dbReference type="Pfam" id="PF10990">
    <property type="entry name" value="DUF2809"/>
    <property type="match status" value="1"/>
</dbReference>
<evidence type="ECO:0000313" key="4">
    <source>
        <dbReference type="Proteomes" id="UP000019754"/>
    </source>
</evidence>
<keyword evidence="4" id="KW-1185">Reference proteome</keyword>
<feature type="transmembrane region" description="Helical" evidence="2">
    <location>
        <begin position="82"/>
        <end position="105"/>
    </location>
</feature>
<name>A0A022KTI5_9MICO</name>
<dbReference type="Proteomes" id="UP000019754">
    <property type="component" value="Unassembled WGS sequence"/>
</dbReference>
<accession>A0A022KTI5</accession>
<feature type="region of interest" description="Disordered" evidence="1">
    <location>
        <begin position="1"/>
        <end position="23"/>
    </location>
</feature>
<feature type="transmembrane region" description="Helical" evidence="2">
    <location>
        <begin position="53"/>
        <end position="75"/>
    </location>
</feature>
<evidence type="ECO:0000256" key="2">
    <source>
        <dbReference type="SAM" id="Phobius"/>
    </source>
</evidence>
<keyword evidence="2" id="KW-1133">Transmembrane helix</keyword>
<protein>
    <recommendedName>
        <fullName evidence="5">DUF2809 domain-containing protein</fullName>
    </recommendedName>
</protein>
<dbReference type="STRING" id="1249481.D641_0109525"/>
<feature type="transmembrane region" description="Helical" evidence="2">
    <location>
        <begin position="125"/>
        <end position="146"/>
    </location>
</feature>
<dbReference type="EMBL" id="AORC01000010">
    <property type="protein sequence ID" value="EYT49180.1"/>
    <property type="molecule type" value="Genomic_DNA"/>
</dbReference>
<comment type="caution">
    <text evidence="3">The sequence shown here is derived from an EMBL/GenBank/DDBJ whole genome shotgun (WGS) entry which is preliminary data.</text>
</comment>
<dbReference type="InterPro" id="IPR021257">
    <property type="entry name" value="DUF2809"/>
</dbReference>
<dbReference type="HOGENOM" id="CLU_133181_0_1_11"/>
<evidence type="ECO:0000313" key="3">
    <source>
        <dbReference type="EMBL" id="EYT49180.1"/>
    </source>
</evidence>
<proteinExistence type="predicted"/>